<evidence type="ECO:0008006" key="7">
    <source>
        <dbReference type="Google" id="ProtNLM"/>
    </source>
</evidence>
<keyword evidence="6" id="KW-1185">Reference proteome</keyword>
<dbReference type="GO" id="GO:0042626">
    <property type="term" value="F:ATPase-coupled transmembrane transporter activity"/>
    <property type="evidence" value="ECO:0007669"/>
    <property type="project" value="TreeGrafter"/>
</dbReference>
<dbReference type="GO" id="GO:0005524">
    <property type="term" value="F:ATP binding"/>
    <property type="evidence" value="ECO:0007669"/>
    <property type="project" value="UniProtKB-KW"/>
</dbReference>
<protein>
    <recommendedName>
        <fullName evidence="7">ABC transporter domain-containing protein</fullName>
    </recommendedName>
</protein>
<dbReference type="PANTHER" id="PTHR24223:SF443">
    <property type="entry name" value="MULTIDRUG-RESISTANCE LIKE PROTEIN 1, ISOFORM I"/>
    <property type="match status" value="1"/>
</dbReference>
<organism evidence="5 6">
    <name type="scientific">Globisporangium ultimum (strain ATCC 200006 / CBS 805.95 / DAOM BR144)</name>
    <name type="common">Pythium ultimum</name>
    <dbReference type="NCBI Taxonomy" id="431595"/>
    <lineage>
        <taxon>Eukaryota</taxon>
        <taxon>Sar</taxon>
        <taxon>Stramenopiles</taxon>
        <taxon>Oomycota</taxon>
        <taxon>Peronosporomycetes</taxon>
        <taxon>Pythiales</taxon>
        <taxon>Pythiaceae</taxon>
        <taxon>Globisporangium</taxon>
    </lineage>
</organism>
<keyword evidence="2" id="KW-0677">Repeat</keyword>
<evidence type="ECO:0000313" key="5">
    <source>
        <dbReference type="EnsemblProtists" id="PYU1_T000162"/>
    </source>
</evidence>
<sequence length="103" mass="11588">MLCMMRAMLRHSRIVIFDEATAAVDHETDKRLHHVIRTAFAASTVLTITHRLDAVLDSDRILLFDGDRTIAFAPPQKLVQRGEGLVFTISSKKADTCWFFGTA</sequence>
<keyword evidence="3" id="KW-0547">Nucleotide-binding</keyword>
<dbReference type="InterPro" id="IPR027417">
    <property type="entry name" value="P-loop_NTPase"/>
</dbReference>
<dbReference type="Proteomes" id="UP000019132">
    <property type="component" value="Unassembled WGS sequence"/>
</dbReference>
<evidence type="ECO:0000256" key="3">
    <source>
        <dbReference type="ARBA" id="ARBA00022741"/>
    </source>
</evidence>
<dbReference type="PANTHER" id="PTHR24223">
    <property type="entry name" value="ATP-BINDING CASSETTE SUB-FAMILY C"/>
    <property type="match status" value="1"/>
</dbReference>
<comment type="subcellular location">
    <subcellularLocation>
        <location evidence="1">Endomembrane system</location>
        <topology evidence="1">Multi-pass membrane protein</topology>
    </subcellularLocation>
</comment>
<dbReference type="SUPFAM" id="SSF52540">
    <property type="entry name" value="P-loop containing nucleoside triphosphate hydrolases"/>
    <property type="match status" value="1"/>
</dbReference>
<dbReference type="EMBL" id="GL376636">
    <property type="status" value="NOT_ANNOTATED_CDS"/>
    <property type="molecule type" value="Genomic_DNA"/>
</dbReference>
<dbReference type="eggNOG" id="KOG0054">
    <property type="taxonomic scope" value="Eukaryota"/>
</dbReference>
<dbReference type="InterPro" id="IPR050173">
    <property type="entry name" value="ABC_transporter_C-like"/>
</dbReference>
<dbReference type="Gene3D" id="3.40.50.300">
    <property type="entry name" value="P-loop containing nucleotide triphosphate hydrolases"/>
    <property type="match status" value="1"/>
</dbReference>
<dbReference type="GO" id="GO:0012505">
    <property type="term" value="C:endomembrane system"/>
    <property type="evidence" value="ECO:0007669"/>
    <property type="project" value="UniProtKB-SubCell"/>
</dbReference>
<reference evidence="5" key="3">
    <citation type="submission" date="2015-02" db="UniProtKB">
        <authorList>
            <consortium name="EnsemblProtists"/>
        </authorList>
    </citation>
    <scope>IDENTIFICATION</scope>
    <source>
        <strain evidence="5">DAOM BR144</strain>
    </source>
</reference>
<evidence type="ECO:0000256" key="4">
    <source>
        <dbReference type="ARBA" id="ARBA00022840"/>
    </source>
</evidence>
<dbReference type="InParanoid" id="K3W5C1"/>
<dbReference type="GO" id="GO:0016020">
    <property type="term" value="C:membrane"/>
    <property type="evidence" value="ECO:0007669"/>
    <property type="project" value="TreeGrafter"/>
</dbReference>
<evidence type="ECO:0000256" key="1">
    <source>
        <dbReference type="ARBA" id="ARBA00004127"/>
    </source>
</evidence>
<reference evidence="6" key="2">
    <citation type="submission" date="2010-04" db="EMBL/GenBank/DDBJ databases">
        <authorList>
            <person name="Buell R."/>
            <person name="Hamilton J."/>
            <person name="Hostetler J."/>
        </authorList>
    </citation>
    <scope>NUCLEOTIDE SEQUENCE [LARGE SCALE GENOMIC DNA]</scope>
    <source>
        <strain evidence="6">DAOM:BR144</strain>
    </source>
</reference>
<dbReference type="EnsemblProtists" id="PYU1_T000162">
    <property type="protein sequence ID" value="PYU1_T000162"/>
    <property type="gene ID" value="PYU1_G000162"/>
</dbReference>
<dbReference type="OMA" id="CHVCTVL"/>
<accession>K3W5C1</accession>
<name>K3W5C1_GLOUD</name>
<evidence type="ECO:0000313" key="6">
    <source>
        <dbReference type="Proteomes" id="UP000019132"/>
    </source>
</evidence>
<dbReference type="STRING" id="431595.K3W5C1"/>
<reference evidence="6" key="1">
    <citation type="journal article" date="2010" name="Genome Biol.">
        <title>Genome sequence of the necrotrophic plant pathogen Pythium ultimum reveals original pathogenicity mechanisms and effector repertoire.</title>
        <authorList>
            <person name="Levesque C.A."/>
            <person name="Brouwer H."/>
            <person name="Cano L."/>
            <person name="Hamilton J.P."/>
            <person name="Holt C."/>
            <person name="Huitema E."/>
            <person name="Raffaele S."/>
            <person name="Robideau G.P."/>
            <person name="Thines M."/>
            <person name="Win J."/>
            <person name="Zerillo M.M."/>
            <person name="Beakes G.W."/>
            <person name="Boore J.L."/>
            <person name="Busam D."/>
            <person name="Dumas B."/>
            <person name="Ferriera S."/>
            <person name="Fuerstenberg S.I."/>
            <person name="Gachon C.M."/>
            <person name="Gaulin E."/>
            <person name="Govers F."/>
            <person name="Grenville-Briggs L."/>
            <person name="Horner N."/>
            <person name="Hostetler J."/>
            <person name="Jiang R.H."/>
            <person name="Johnson J."/>
            <person name="Krajaejun T."/>
            <person name="Lin H."/>
            <person name="Meijer H.J."/>
            <person name="Moore B."/>
            <person name="Morris P."/>
            <person name="Phuntmart V."/>
            <person name="Puiu D."/>
            <person name="Shetty J."/>
            <person name="Stajich J.E."/>
            <person name="Tripathy S."/>
            <person name="Wawra S."/>
            <person name="van West P."/>
            <person name="Whitty B.R."/>
            <person name="Coutinho P.M."/>
            <person name="Henrissat B."/>
            <person name="Martin F."/>
            <person name="Thomas P.D."/>
            <person name="Tyler B.M."/>
            <person name="De Vries R.P."/>
            <person name="Kamoun S."/>
            <person name="Yandell M."/>
            <person name="Tisserat N."/>
            <person name="Buell C.R."/>
        </authorList>
    </citation>
    <scope>NUCLEOTIDE SEQUENCE</scope>
    <source>
        <strain evidence="6">DAOM:BR144</strain>
    </source>
</reference>
<keyword evidence="4" id="KW-0067">ATP-binding</keyword>
<dbReference type="VEuPathDB" id="FungiDB:PYU1_G000162"/>
<dbReference type="AlphaFoldDB" id="K3W5C1"/>
<dbReference type="HOGENOM" id="CLU_000604_61_8_1"/>
<proteinExistence type="predicted"/>
<evidence type="ECO:0000256" key="2">
    <source>
        <dbReference type="ARBA" id="ARBA00022737"/>
    </source>
</evidence>